<dbReference type="GO" id="GO:0004497">
    <property type="term" value="F:monooxygenase activity"/>
    <property type="evidence" value="ECO:0007669"/>
    <property type="project" value="UniProtKB-KW"/>
</dbReference>
<dbReference type="HOGENOM" id="CLU_001570_2_3_1"/>
<evidence type="ECO:0000256" key="3">
    <source>
        <dbReference type="ARBA" id="ARBA00010617"/>
    </source>
</evidence>
<protein>
    <recommendedName>
        <fullName evidence="15">Cytochrome P450</fullName>
    </recommendedName>
</protein>
<keyword evidence="12" id="KW-0732">Signal</keyword>
<dbReference type="PROSITE" id="PS00086">
    <property type="entry name" value="CYTOCHROME_P450"/>
    <property type="match status" value="1"/>
</dbReference>
<feature type="compositionally biased region" description="Polar residues" evidence="11">
    <location>
        <begin position="494"/>
        <end position="506"/>
    </location>
</feature>
<keyword evidence="7 9" id="KW-0408">Iron</keyword>
<dbReference type="Pfam" id="PF00067">
    <property type="entry name" value="p450"/>
    <property type="match status" value="1"/>
</dbReference>
<feature type="region of interest" description="Disordered" evidence="11">
    <location>
        <begin position="471"/>
        <end position="506"/>
    </location>
</feature>
<dbReference type="InterPro" id="IPR017972">
    <property type="entry name" value="Cyt_P450_CS"/>
</dbReference>
<evidence type="ECO:0000256" key="4">
    <source>
        <dbReference type="ARBA" id="ARBA00022617"/>
    </source>
</evidence>
<evidence type="ECO:0000256" key="11">
    <source>
        <dbReference type="SAM" id="MobiDB-lite"/>
    </source>
</evidence>
<dbReference type="GO" id="GO:0016705">
    <property type="term" value="F:oxidoreductase activity, acting on paired donors, with incorporation or reduction of molecular oxygen"/>
    <property type="evidence" value="ECO:0007669"/>
    <property type="project" value="InterPro"/>
</dbReference>
<organism evidence="13 14">
    <name type="scientific">Scleroderma citrinum Foug A</name>
    <dbReference type="NCBI Taxonomy" id="1036808"/>
    <lineage>
        <taxon>Eukaryota</taxon>
        <taxon>Fungi</taxon>
        <taxon>Dikarya</taxon>
        <taxon>Basidiomycota</taxon>
        <taxon>Agaricomycotina</taxon>
        <taxon>Agaricomycetes</taxon>
        <taxon>Agaricomycetidae</taxon>
        <taxon>Boletales</taxon>
        <taxon>Sclerodermatineae</taxon>
        <taxon>Sclerodermataceae</taxon>
        <taxon>Scleroderma</taxon>
    </lineage>
</organism>
<dbReference type="Gene3D" id="1.10.630.10">
    <property type="entry name" value="Cytochrome P450"/>
    <property type="match status" value="1"/>
</dbReference>
<evidence type="ECO:0000256" key="10">
    <source>
        <dbReference type="RuleBase" id="RU000461"/>
    </source>
</evidence>
<evidence type="ECO:0000313" key="13">
    <source>
        <dbReference type="EMBL" id="KIM57359.1"/>
    </source>
</evidence>
<evidence type="ECO:0000256" key="8">
    <source>
        <dbReference type="ARBA" id="ARBA00023033"/>
    </source>
</evidence>
<dbReference type="SUPFAM" id="SSF48264">
    <property type="entry name" value="Cytochrome P450"/>
    <property type="match status" value="1"/>
</dbReference>
<feature type="binding site" description="axial binding residue" evidence="9">
    <location>
        <position position="435"/>
    </location>
    <ligand>
        <name>heme</name>
        <dbReference type="ChEBI" id="CHEBI:30413"/>
    </ligand>
    <ligandPart>
        <name>Fe</name>
        <dbReference type="ChEBI" id="CHEBI:18248"/>
    </ligandPart>
</feature>
<feature type="chain" id="PRO_5002163425" description="Cytochrome P450" evidence="12">
    <location>
        <begin position="24"/>
        <end position="506"/>
    </location>
</feature>
<dbReference type="STRING" id="1036808.A0A0C3DM70"/>
<dbReference type="Proteomes" id="UP000053989">
    <property type="component" value="Unassembled WGS sequence"/>
</dbReference>
<keyword evidence="14" id="KW-1185">Reference proteome</keyword>
<evidence type="ECO:0000256" key="6">
    <source>
        <dbReference type="ARBA" id="ARBA00023002"/>
    </source>
</evidence>
<comment type="similarity">
    <text evidence="3 10">Belongs to the cytochrome P450 family.</text>
</comment>
<accession>A0A0C3DM70</accession>
<evidence type="ECO:0000256" key="12">
    <source>
        <dbReference type="SAM" id="SignalP"/>
    </source>
</evidence>
<dbReference type="GO" id="GO:0020037">
    <property type="term" value="F:heme binding"/>
    <property type="evidence" value="ECO:0007669"/>
    <property type="project" value="InterPro"/>
</dbReference>
<keyword evidence="6 10" id="KW-0560">Oxidoreductase</keyword>
<evidence type="ECO:0000313" key="14">
    <source>
        <dbReference type="Proteomes" id="UP000053989"/>
    </source>
</evidence>
<dbReference type="GO" id="GO:0005506">
    <property type="term" value="F:iron ion binding"/>
    <property type="evidence" value="ECO:0007669"/>
    <property type="project" value="InterPro"/>
</dbReference>
<proteinExistence type="inferred from homology"/>
<gene>
    <name evidence="13" type="ORF">SCLCIDRAFT_1219571</name>
</gene>
<evidence type="ECO:0000256" key="1">
    <source>
        <dbReference type="ARBA" id="ARBA00001971"/>
    </source>
</evidence>
<keyword evidence="4 9" id="KW-0349">Heme</keyword>
<dbReference type="InParanoid" id="A0A0C3DM70"/>
<feature type="signal peptide" evidence="12">
    <location>
        <begin position="1"/>
        <end position="23"/>
    </location>
</feature>
<evidence type="ECO:0000256" key="7">
    <source>
        <dbReference type="ARBA" id="ARBA00023004"/>
    </source>
</evidence>
<reference evidence="14" key="2">
    <citation type="submission" date="2015-01" db="EMBL/GenBank/DDBJ databases">
        <title>Evolutionary Origins and Diversification of the Mycorrhizal Mutualists.</title>
        <authorList>
            <consortium name="DOE Joint Genome Institute"/>
            <consortium name="Mycorrhizal Genomics Consortium"/>
            <person name="Kohler A."/>
            <person name="Kuo A."/>
            <person name="Nagy L.G."/>
            <person name="Floudas D."/>
            <person name="Copeland A."/>
            <person name="Barry K.W."/>
            <person name="Cichocki N."/>
            <person name="Veneault-Fourrey C."/>
            <person name="LaButti K."/>
            <person name="Lindquist E.A."/>
            <person name="Lipzen A."/>
            <person name="Lundell T."/>
            <person name="Morin E."/>
            <person name="Murat C."/>
            <person name="Riley R."/>
            <person name="Ohm R."/>
            <person name="Sun H."/>
            <person name="Tunlid A."/>
            <person name="Henrissat B."/>
            <person name="Grigoriev I.V."/>
            <person name="Hibbett D.S."/>
            <person name="Martin F."/>
        </authorList>
    </citation>
    <scope>NUCLEOTIDE SEQUENCE [LARGE SCALE GENOMIC DNA]</scope>
    <source>
        <strain evidence="14">Foug A</strain>
    </source>
</reference>
<dbReference type="InterPro" id="IPR002401">
    <property type="entry name" value="Cyt_P450_E_grp-I"/>
</dbReference>
<dbReference type="PANTHER" id="PTHR46300">
    <property type="entry name" value="P450, PUTATIVE (EUROFUNG)-RELATED-RELATED"/>
    <property type="match status" value="1"/>
</dbReference>
<dbReference type="EMBL" id="KN822102">
    <property type="protein sequence ID" value="KIM57359.1"/>
    <property type="molecule type" value="Genomic_DNA"/>
</dbReference>
<dbReference type="InterPro" id="IPR050364">
    <property type="entry name" value="Cytochrome_P450_fung"/>
</dbReference>
<dbReference type="AlphaFoldDB" id="A0A0C3DM70"/>
<sequence>MLSLVACLCLAGAFLWLANRAVSSRRPAPFPPGPRPLPLIGNMFDLPNTKGWLTFAAWAQYGDISHIEIMGRHIVVLNSAKEATEMLDKKSSKYSDRPVFHMAGNLIGFKYSLPLLRYGDRFRESRRQFHRFIGTRAMLKTYHDTQQLEVHRFLKRVYARPEQLATHIRRTVGTVILRMSHGYQVQDDHDRFVQNAENGLLIFGQSTTPGAYLVDVLPVRRYIPEWFPGAGFKSAARKWKEEVQEMVDQPHRWVKEQMAAGVASKSFTSALLDVPSLSEEDEHAIKWSAASFYGGGADTSVSAVYAFFLAMTLFPEAQKKAQAEIDAVIGADRLPTFTDRDSLPFVEAVIKEALRWHAVIPLGNALHSTSEDDIHEGYYIPKGTTVIPNIWFMLHDPRVYSDPMEFRPERFLARGSKDQETDPRTIAFGFGRRICPGLHLADESLWLSAVASLAVFDITKMVENGIEITPEIDPSSHATSHPKPFKCSIKPRSTRASELVQQDTYY</sequence>
<dbReference type="CDD" id="cd11065">
    <property type="entry name" value="CYP64-like"/>
    <property type="match status" value="1"/>
</dbReference>
<keyword evidence="5 9" id="KW-0479">Metal-binding</keyword>
<dbReference type="PANTHER" id="PTHR46300:SF7">
    <property type="entry name" value="P450, PUTATIVE (EUROFUNG)-RELATED"/>
    <property type="match status" value="1"/>
</dbReference>
<keyword evidence="8 10" id="KW-0503">Monooxygenase</keyword>
<dbReference type="PRINTS" id="PR00463">
    <property type="entry name" value="EP450I"/>
</dbReference>
<evidence type="ECO:0008006" key="15">
    <source>
        <dbReference type="Google" id="ProtNLM"/>
    </source>
</evidence>
<dbReference type="OrthoDB" id="2789670at2759"/>
<dbReference type="InterPro" id="IPR036396">
    <property type="entry name" value="Cyt_P450_sf"/>
</dbReference>
<dbReference type="InterPro" id="IPR001128">
    <property type="entry name" value="Cyt_P450"/>
</dbReference>
<evidence type="ECO:0000256" key="2">
    <source>
        <dbReference type="ARBA" id="ARBA00005179"/>
    </source>
</evidence>
<comment type="pathway">
    <text evidence="2">Secondary metabolite biosynthesis.</text>
</comment>
<comment type="cofactor">
    <cofactor evidence="1 9">
        <name>heme</name>
        <dbReference type="ChEBI" id="CHEBI:30413"/>
    </cofactor>
</comment>
<name>A0A0C3DM70_9AGAM</name>
<reference evidence="13 14" key="1">
    <citation type="submission" date="2014-04" db="EMBL/GenBank/DDBJ databases">
        <authorList>
            <consortium name="DOE Joint Genome Institute"/>
            <person name="Kuo A."/>
            <person name="Kohler A."/>
            <person name="Nagy L.G."/>
            <person name="Floudas D."/>
            <person name="Copeland A."/>
            <person name="Barry K.W."/>
            <person name="Cichocki N."/>
            <person name="Veneault-Fourrey C."/>
            <person name="LaButti K."/>
            <person name="Lindquist E.A."/>
            <person name="Lipzen A."/>
            <person name="Lundell T."/>
            <person name="Morin E."/>
            <person name="Murat C."/>
            <person name="Sun H."/>
            <person name="Tunlid A."/>
            <person name="Henrissat B."/>
            <person name="Grigoriev I.V."/>
            <person name="Hibbett D.S."/>
            <person name="Martin F."/>
            <person name="Nordberg H.P."/>
            <person name="Cantor M.N."/>
            <person name="Hua S.X."/>
        </authorList>
    </citation>
    <scope>NUCLEOTIDE SEQUENCE [LARGE SCALE GENOMIC DNA]</scope>
    <source>
        <strain evidence="13 14">Foug A</strain>
    </source>
</reference>
<evidence type="ECO:0000256" key="5">
    <source>
        <dbReference type="ARBA" id="ARBA00022723"/>
    </source>
</evidence>
<evidence type="ECO:0000256" key="9">
    <source>
        <dbReference type="PIRSR" id="PIRSR602401-1"/>
    </source>
</evidence>